<name>A0AA88UE34_9ASTE</name>
<dbReference type="EMBL" id="JAVXUO010001560">
    <property type="protein sequence ID" value="KAK2981120.1"/>
    <property type="molecule type" value="Genomic_DNA"/>
</dbReference>
<organism evidence="1 2">
    <name type="scientific">Escallonia rubra</name>
    <dbReference type="NCBI Taxonomy" id="112253"/>
    <lineage>
        <taxon>Eukaryota</taxon>
        <taxon>Viridiplantae</taxon>
        <taxon>Streptophyta</taxon>
        <taxon>Embryophyta</taxon>
        <taxon>Tracheophyta</taxon>
        <taxon>Spermatophyta</taxon>
        <taxon>Magnoliopsida</taxon>
        <taxon>eudicotyledons</taxon>
        <taxon>Gunneridae</taxon>
        <taxon>Pentapetalae</taxon>
        <taxon>asterids</taxon>
        <taxon>campanulids</taxon>
        <taxon>Escalloniales</taxon>
        <taxon>Escalloniaceae</taxon>
        <taxon>Escallonia</taxon>
    </lineage>
</organism>
<comment type="caution">
    <text evidence="1">The sequence shown here is derived from an EMBL/GenBank/DDBJ whole genome shotgun (WGS) entry which is preliminary data.</text>
</comment>
<reference evidence="1" key="1">
    <citation type="submission" date="2022-12" db="EMBL/GenBank/DDBJ databases">
        <title>Draft genome assemblies for two species of Escallonia (Escalloniales).</title>
        <authorList>
            <person name="Chanderbali A."/>
            <person name="Dervinis C."/>
            <person name="Anghel I."/>
            <person name="Soltis D."/>
            <person name="Soltis P."/>
            <person name="Zapata F."/>
        </authorList>
    </citation>
    <scope>NUCLEOTIDE SEQUENCE</scope>
    <source>
        <strain evidence="1">UCBG92.1500</strain>
        <tissue evidence="1">Leaf</tissue>
    </source>
</reference>
<accession>A0AA88UE34</accession>
<keyword evidence="2" id="KW-1185">Reference proteome</keyword>
<protein>
    <recommendedName>
        <fullName evidence="3">Late embryogenesis abundant protein LEA-2 subgroup domain-containing protein</fullName>
    </recommendedName>
</protein>
<gene>
    <name evidence="1" type="ORF">RJ640_016289</name>
</gene>
<evidence type="ECO:0000313" key="2">
    <source>
        <dbReference type="Proteomes" id="UP001187471"/>
    </source>
</evidence>
<dbReference type="Proteomes" id="UP001187471">
    <property type="component" value="Unassembled WGS sequence"/>
</dbReference>
<evidence type="ECO:0000313" key="1">
    <source>
        <dbReference type="EMBL" id="KAK2981120.1"/>
    </source>
</evidence>
<evidence type="ECO:0008006" key="3">
    <source>
        <dbReference type="Google" id="ProtNLM"/>
    </source>
</evidence>
<dbReference type="AlphaFoldDB" id="A0AA88UE34"/>
<sequence>MGYLLNADLTLLANFNNPNKKVRVDVRYMVVNLYFEGNLIATRYSDPFSVMRANSKITDVHMLTSQVPLSQQHSQMLARQMASGAVLLEIKGLFRTSLHMIVILVQNNANELHRIQLFSITASI</sequence>
<proteinExistence type="predicted"/>